<keyword evidence="3" id="KW-1185">Reference proteome</keyword>
<evidence type="ECO:0000256" key="1">
    <source>
        <dbReference type="SAM" id="MobiDB-lite"/>
    </source>
</evidence>
<dbReference type="Proteomes" id="UP000572907">
    <property type="component" value="Unassembled WGS sequence"/>
</dbReference>
<gene>
    <name evidence="2" type="ORF">FHS41_006960</name>
</gene>
<proteinExistence type="predicted"/>
<organism evidence="2 3">
    <name type="scientific">Streptomyces violarus</name>
    <dbReference type="NCBI Taxonomy" id="67380"/>
    <lineage>
        <taxon>Bacteria</taxon>
        <taxon>Bacillati</taxon>
        <taxon>Actinomycetota</taxon>
        <taxon>Actinomycetes</taxon>
        <taxon>Kitasatosporales</taxon>
        <taxon>Streptomycetaceae</taxon>
        <taxon>Streptomyces</taxon>
    </lineage>
</organism>
<evidence type="ECO:0000313" key="3">
    <source>
        <dbReference type="Proteomes" id="UP000572907"/>
    </source>
</evidence>
<protein>
    <submittedName>
        <fullName evidence="2">Uncharacterized protein</fullName>
    </submittedName>
</protein>
<feature type="region of interest" description="Disordered" evidence="1">
    <location>
        <begin position="56"/>
        <end position="106"/>
    </location>
</feature>
<feature type="compositionally biased region" description="Gly residues" evidence="1">
    <location>
        <begin position="68"/>
        <end position="106"/>
    </location>
</feature>
<accession>A0A7W4ZXD8</accession>
<evidence type="ECO:0000313" key="2">
    <source>
        <dbReference type="EMBL" id="MBB3080411.1"/>
    </source>
</evidence>
<reference evidence="2 3" key="1">
    <citation type="submission" date="2020-08" db="EMBL/GenBank/DDBJ databases">
        <title>Genomic Encyclopedia of Type Strains, Phase III (KMG-III): the genomes of soil and plant-associated and newly described type strains.</title>
        <authorList>
            <person name="Whitman W."/>
        </authorList>
    </citation>
    <scope>NUCLEOTIDE SEQUENCE [LARGE SCALE GENOMIC DNA]</scope>
    <source>
        <strain evidence="2 3">CECT 3237</strain>
    </source>
</reference>
<sequence>MAGAAGASGGADGVHCAWYPPTGMFGTAVGEAGSAAGVSGRPCGCDTCGSKPPFIGSLGTAEGPSPEGAGGVKGVPGAGAGGVNGAPGAGGGAGGVKGAPGAGAGA</sequence>
<comment type="caution">
    <text evidence="2">The sequence shown here is derived from an EMBL/GenBank/DDBJ whole genome shotgun (WGS) entry which is preliminary data.</text>
</comment>
<dbReference type="AlphaFoldDB" id="A0A7W4ZXD8"/>
<name>A0A7W4ZXD8_9ACTN</name>
<dbReference type="EMBL" id="JACHXE010000009">
    <property type="protein sequence ID" value="MBB3080411.1"/>
    <property type="molecule type" value="Genomic_DNA"/>
</dbReference>